<gene>
    <name evidence="2" type="primary">NDAI0I02950</name>
    <name evidence="2" type="ordered locus">NDAI_0I02950</name>
</gene>
<dbReference type="STRING" id="1071378.G0WGF2"/>
<reference evidence="2 3" key="1">
    <citation type="journal article" date="2011" name="Proc. Natl. Acad. Sci. U.S.A.">
        <title>Evolutionary erosion of yeast sex chromosomes by mating-type switching accidents.</title>
        <authorList>
            <person name="Gordon J.L."/>
            <person name="Armisen D."/>
            <person name="Proux-Wera E."/>
            <person name="Oheigeartaigh S.S."/>
            <person name="Byrne K.P."/>
            <person name="Wolfe K.H."/>
        </authorList>
    </citation>
    <scope>NUCLEOTIDE SEQUENCE [LARGE SCALE GENOMIC DNA]</scope>
    <source>
        <strain evidence="3">ATCC 10597 / BCRC 20456 / CBS 421 / NBRC 0211 / NRRL Y-12639</strain>
    </source>
</reference>
<dbReference type="InterPro" id="IPR036915">
    <property type="entry name" value="Cyclin-like_sf"/>
</dbReference>
<dbReference type="Proteomes" id="UP000000689">
    <property type="component" value="Chromosome 9"/>
</dbReference>
<dbReference type="EMBL" id="HE580275">
    <property type="protein sequence ID" value="CCD26863.1"/>
    <property type="molecule type" value="Genomic_DNA"/>
</dbReference>
<dbReference type="KEGG" id="ndi:NDAI_0I02950"/>
<dbReference type="GO" id="GO:0005634">
    <property type="term" value="C:nucleus"/>
    <property type="evidence" value="ECO:0007669"/>
    <property type="project" value="TreeGrafter"/>
</dbReference>
<accession>G0WGF2</accession>
<sequence length="577" mass="65711">MSGIVAHHYPLVNGFSNKSSDPRSNQHQFQQNNYLNNYNSTLSLNNNNHYQQQQPPTVHQLPLYTGTTNYSNQIQDNGMSHSISQLQLPLPTQVPQVLQPSITSNLYYNQFQPLGQQNNYSVSCNYQGQQQQQQQQQPTIKQYQSSTAVAPPPPPQPLNLLPPPPGLIYNNNNPPPIDQTQFSAPLLPPINKNIMEPQVQIQIQSPQQQQQQQQDQQQVNGGVSQVLDYDIMIMSEFFAKHAFLAFSTNHSKLNSDSNSIETSQIFIKGIYSVLNATRLPSVSIFLAIDYLFKYIDKINNNLASIGGNTVNVIYQNSMIAFVLANKFNDDKTFTNKSWAQATGMDIKIINEYERNWLQAFQWKLFDDKFILYEDFNKTFNYFVNERKNTVITPPVPLLPSLPSPSSIQNNYLTPVSSNLLNDYEYSSSTTTNNNNNLTNVSSSPSNYYYSDDLMENYNYNDASSKNNNLMMSSPISIHEYEQDYITKNNTILNSGNYKDYNTTFNMNNNDKLFDYHSQNHRLPPLKNTQPNFGMDSKWKFDDSLNNYMSSSSSSSSSSSACATTSFTKTHLPYSTVY</sequence>
<organism evidence="2 3">
    <name type="scientific">Naumovozyma dairenensis (strain ATCC 10597 / BCRC 20456 / CBS 421 / NBRC 0211 / NRRL Y-12639)</name>
    <name type="common">Saccharomyces dairenensis</name>
    <dbReference type="NCBI Taxonomy" id="1071378"/>
    <lineage>
        <taxon>Eukaryota</taxon>
        <taxon>Fungi</taxon>
        <taxon>Dikarya</taxon>
        <taxon>Ascomycota</taxon>
        <taxon>Saccharomycotina</taxon>
        <taxon>Saccharomycetes</taxon>
        <taxon>Saccharomycetales</taxon>
        <taxon>Saccharomycetaceae</taxon>
        <taxon>Naumovozyma</taxon>
    </lineage>
</organism>
<dbReference type="SUPFAM" id="SSF47954">
    <property type="entry name" value="Cyclin-like"/>
    <property type="match status" value="1"/>
</dbReference>
<dbReference type="GO" id="GO:0019901">
    <property type="term" value="F:protein kinase binding"/>
    <property type="evidence" value="ECO:0007669"/>
    <property type="project" value="InterPro"/>
</dbReference>
<dbReference type="HOGENOM" id="CLU_034017_0_0_1"/>
<name>G0WGF2_NAUDC</name>
<dbReference type="Gene3D" id="1.10.472.10">
    <property type="entry name" value="Cyclin-like"/>
    <property type="match status" value="1"/>
</dbReference>
<dbReference type="CDD" id="cd20557">
    <property type="entry name" value="CYCLIN_ScPCL1-like"/>
    <property type="match status" value="1"/>
</dbReference>
<feature type="compositionally biased region" description="Pro residues" evidence="1">
    <location>
        <begin position="150"/>
        <end position="166"/>
    </location>
</feature>
<dbReference type="eggNOG" id="ENOG502RYK1">
    <property type="taxonomic scope" value="Eukaryota"/>
</dbReference>
<dbReference type="PANTHER" id="PTHR15615:SF27">
    <property type="entry name" value="PHO85 CYCLIN CLG1"/>
    <property type="match status" value="1"/>
</dbReference>
<dbReference type="GO" id="GO:0016538">
    <property type="term" value="F:cyclin-dependent protein serine/threonine kinase regulator activity"/>
    <property type="evidence" value="ECO:0007669"/>
    <property type="project" value="TreeGrafter"/>
</dbReference>
<dbReference type="RefSeq" id="XP_003672106.1">
    <property type="nucleotide sequence ID" value="XM_003672058.1"/>
</dbReference>
<dbReference type="PANTHER" id="PTHR15615">
    <property type="match status" value="1"/>
</dbReference>
<evidence type="ECO:0008006" key="4">
    <source>
        <dbReference type="Google" id="ProtNLM"/>
    </source>
</evidence>
<evidence type="ECO:0000313" key="2">
    <source>
        <dbReference type="EMBL" id="CCD26863.1"/>
    </source>
</evidence>
<proteinExistence type="predicted"/>
<keyword evidence="3" id="KW-1185">Reference proteome</keyword>
<feature type="region of interest" description="Disordered" evidence="1">
    <location>
        <begin position="125"/>
        <end position="188"/>
    </location>
</feature>
<dbReference type="GeneID" id="11493874"/>
<dbReference type="AlphaFoldDB" id="G0WGF2"/>
<feature type="compositionally biased region" description="Low complexity" evidence="1">
    <location>
        <begin position="127"/>
        <end position="137"/>
    </location>
</feature>
<evidence type="ECO:0000313" key="3">
    <source>
        <dbReference type="Proteomes" id="UP000000689"/>
    </source>
</evidence>
<dbReference type="InterPro" id="IPR013922">
    <property type="entry name" value="Cyclin_PHO80-like"/>
</dbReference>
<feature type="compositionally biased region" description="Polar residues" evidence="1">
    <location>
        <begin position="138"/>
        <end position="148"/>
    </location>
</feature>
<dbReference type="OrthoDB" id="244495at2759"/>
<dbReference type="OMA" id="MYYPNYA"/>
<protein>
    <recommendedName>
        <fullName evidence="4">Cyclin N-terminal domain-containing protein</fullName>
    </recommendedName>
</protein>
<evidence type="ECO:0000256" key="1">
    <source>
        <dbReference type="SAM" id="MobiDB-lite"/>
    </source>
</evidence>
<dbReference type="GO" id="GO:0000307">
    <property type="term" value="C:cyclin-dependent protein kinase holoenzyme complex"/>
    <property type="evidence" value="ECO:0007669"/>
    <property type="project" value="UniProtKB-ARBA"/>
</dbReference>